<name>A0A2P4ULY1_9ACTN</name>
<protein>
    <submittedName>
        <fullName evidence="7">Group 2 truncated hemoglobin YjbI</fullName>
    </submittedName>
</protein>
<organism evidence="7 8">
    <name type="scientific">Actinomadura rubteroloni</name>
    <dbReference type="NCBI Taxonomy" id="1926885"/>
    <lineage>
        <taxon>Bacteria</taxon>
        <taxon>Bacillati</taxon>
        <taxon>Actinomycetota</taxon>
        <taxon>Actinomycetes</taxon>
        <taxon>Streptosporangiales</taxon>
        <taxon>Thermomonosporaceae</taxon>
        <taxon>Actinomadura</taxon>
    </lineage>
</organism>
<accession>A0A2P4ULY1</accession>
<evidence type="ECO:0000259" key="6">
    <source>
        <dbReference type="PROSITE" id="PS51725"/>
    </source>
</evidence>
<evidence type="ECO:0000256" key="2">
    <source>
        <dbReference type="ARBA" id="ARBA00022617"/>
    </source>
</evidence>
<feature type="binding site" description="distal binding residue" evidence="5">
    <location>
        <position position="172"/>
    </location>
    <ligand>
        <name>heme</name>
        <dbReference type="ChEBI" id="CHEBI:30413"/>
    </ligand>
    <ligandPart>
        <name>Fe</name>
        <dbReference type="ChEBI" id="CHEBI:18248"/>
    </ligandPart>
</feature>
<keyword evidence="2 5" id="KW-0349">Heme</keyword>
<feature type="domain" description="ABM" evidence="6">
    <location>
        <begin position="2"/>
        <end position="92"/>
    </location>
</feature>
<dbReference type="AlphaFoldDB" id="A0A2P4ULY1"/>
<evidence type="ECO:0000256" key="1">
    <source>
        <dbReference type="ARBA" id="ARBA00022448"/>
    </source>
</evidence>
<dbReference type="InterPro" id="IPR009050">
    <property type="entry name" value="Globin-like_sf"/>
</dbReference>
<dbReference type="RefSeq" id="WP_103561038.1">
    <property type="nucleotide sequence ID" value="NZ_MTBP01000001.1"/>
</dbReference>
<dbReference type="GO" id="GO:0046872">
    <property type="term" value="F:metal ion binding"/>
    <property type="evidence" value="ECO:0007669"/>
    <property type="project" value="UniProtKB-KW"/>
</dbReference>
<comment type="caution">
    <text evidence="7">The sequence shown here is derived from an EMBL/GenBank/DDBJ whole genome shotgun (WGS) entry which is preliminary data.</text>
</comment>
<dbReference type="InterPro" id="IPR011008">
    <property type="entry name" value="Dimeric_a/b-barrel"/>
</dbReference>
<evidence type="ECO:0000313" key="8">
    <source>
        <dbReference type="Proteomes" id="UP000242367"/>
    </source>
</evidence>
<evidence type="ECO:0000256" key="4">
    <source>
        <dbReference type="ARBA" id="ARBA00023004"/>
    </source>
</evidence>
<dbReference type="Gene3D" id="3.30.70.100">
    <property type="match status" value="1"/>
</dbReference>
<evidence type="ECO:0000256" key="3">
    <source>
        <dbReference type="ARBA" id="ARBA00022723"/>
    </source>
</evidence>
<dbReference type="InterPro" id="IPR007138">
    <property type="entry name" value="ABM_dom"/>
</dbReference>
<proteinExistence type="predicted"/>
<keyword evidence="1" id="KW-0813">Transport</keyword>
<evidence type="ECO:0000313" key="7">
    <source>
        <dbReference type="EMBL" id="POM26009.1"/>
    </source>
</evidence>
<keyword evidence="3 5" id="KW-0479">Metal-binding</keyword>
<dbReference type="PROSITE" id="PS51725">
    <property type="entry name" value="ABM"/>
    <property type="match status" value="1"/>
</dbReference>
<dbReference type="EMBL" id="MTBP01000001">
    <property type="protein sequence ID" value="POM26009.1"/>
    <property type="molecule type" value="Genomic_DNA"/>
</dbReference>
<evidence type="ECO:0000256" key="5">
    <source>
        <dbReference type="PIRSR" id="PIRSR601486-1"/>
    </source>
</evidence>
<reference evidence="7 8" key="1">
    <citation type="journal article" date="2017" name="Chemistry">
        <title>Isolation, Biosynthesis and Chemical Modifications of Rubterolones A-F: Rare Tropolone Alkaloids from Actinomadura sp. 5-2.</title>
        <authorList>
            <person name="Guo H."/>
            <person name="Benndorf R."/>
            <person name="Leichnitz D."/>
            <person name="Klassen J.L."/>
            <person name="Vollmers J."/>
            <person name="Gorls H."/>
            <person name="Steinacker M."/>
            <person name="Weigel C."/>
            <person name="Dahse H.M."/>
            <person name="Kaster A.K."/>
            <person name="de Beer Z.W."/>
            <person name="Poulsen M."/>
            <person name="Beemelmanns C."/>
        </authorList>
    </citation>
    <scope>NUCLEOTIDE SEQUENCE [LARGE SCALE GENOMIC DNA]</scope>
    <source>
        <strain evidence="7 8">5-2</strain>
    </source>
</reference>
<dbReference type="SUPFAM" id="SSF46458">
    <property type="entry name" value="Globin-like"/>
    <property type="match status" value="1"/>
</dbReference>
<dbReference type="SUPFAM" id="SSF54909">
    <property type="entry name" value="Dimeric alpha+beta barrel"/>
    <property type="match status" value="1"/>
</dbReference>
<dbReference type="InterPro" id="IPR001486">
    <property type="entry name" value="Hemoglobin_trunc"/>
</dbReference>
<keyword evidence="8" id="KW-1185">Reference proteome</keyword>
<keyword evidence="4 5" id="KW-0408">Iron</keyword>
<dbReference type="GO" id="GO:0019825">
    <property type="term" value="F:oxygen binding"/>
    <property type="evidence" value="ECO:0007669"/>
    <property type="project" value="InterPro"/>
</dbReference>
<sequence>MIVEYIRYRVPAEQAGAFEAAYARAAVPLAAAPQCVDYELSRCVDEPGVYVLRITWTSAEDHRDGFRRGEHFAAFFAEIKPYVERIEEMRHYERTAVAGSGSSVPTLYAWAGGAEALERLTDAFYAKVLADDLVGPLFAHMDAGHPRYVALWLGEVFGGPSAYSETRGGYRHMLAQHLGKAITEPQHRRWAALLMDAADDVGLPDDPEFRAAFASYIEWGTRLALGNSQPGAQPPPSAPMPHWGWGVAPPYVPGT</sequence>
<dbReference type="CDD" id="cd14775">
    <property type="entry name" value="TrHb2_O-like"/>
    <property type="match status" value="1"/>
</dbReference>
<dbReference type="Gene3D" id="1.10.490.10">
    <property type="entry name" value="Globins"/>
    <property type="match status" value="1"/>
</dbReference>
<dbReference type="Pfam" id="PF01152">
    <property type="entry name" value="Bac_globin"/>
    <property type="match status" value="1"/>
</dbReference>
<dbReference type="Pfam" id="PF03992">
    <property type="entry name" value="ABM"/>
    <property type="match status" value="1"/>
</dbReference>
<dbReference type="Proteomes" id="UP000242367">
    <property type="component" value="Unassembled WGS sequence"/>
</dbReference>
<dbReference type="InterPro" id="IPR012292">
    <property type="entry name" value="Globin/Proto"/>
</dbReference>
<dbReference type="GO" id="GO:0020037">
    <property type="term" value="F:heme binding"/>
    <property type="evidence" value="ECO:0007669"/>
    <property type="project" value="InterPro"/>
</dbReference>
<gene>
    <name evidence="7" type="primary">yjbI</name>
    <name evidence="7" type="ORF">BTM25_03930</name>
</gene>